<accession>A0A941W157</accession>
<feature type="domain" description="CAAX prenyl protease 1 N-terminal" evidence="11">
    <location>
        <begin position="3"/>
        <end position="163"/>
    </location>
</feature>
<dbReference type="Pfam" id="PF01435">
    <property type="entry name" value="Peptidase_M48"/>
    <property type="match status" value="1"/>
</dbReference>
<feature type="transmembrane region" description="Helical" evidence="9">
    <location>
        <begin position="133"/>
        <end position="162"/>
    </location>
</feature>
<dbReference type="CDD" id="cd07343">
    <property type="entry name" value="M48A_Zmpste24p_like"/>
    <property type="match status" value="1"/>
</dbReference>
<evidence type="ECO:0000256" key="5">
    <source>
        <dbReference type="ARBA" id="ARBA00023049"/>
    </source>
</evidence>
<feature type="binding site" evidence="7">
    <location>
        <position position="312"/>
    </location>
    <ligand>
        <name>Zn(2+)</name>
        <dbReference type="ChEBI" id="CHEBI:29105"/>
        <note>catalytic</note>
    </ligand>
</feature>
<evidence type="ECO:0000313" key="13">
    <source>
        <dbReference type="Proteomes" id="UP000722750"/>
    </source>
</evidence>
<keyword evidence="1 8" id="KW-0645">Protease</keyword>
<name>A0A941W157_9BACT</name>
<feature type="binding site" evidence="7">
    <location>
        <position position="236"/>
    </location>
    <ligand>
        <name>Zn(2+)</name>
        <dbReference type="ChEBI" id="CHEBI:29105"/>
        <note>catalytic</note>
    </ligand>
</feature>
<dbReference type="EMBL" id="JAANXD010000027">
    <property type="protein sequence ID" value="MBS1257568.1"/>
    <property type="molecule type" value="Genomic_DNA"/>
</dbReference>
<dbReference type="Pfam" id="PF16491">
    <property type="entry name" value="Peptidase_M48_N"/>
    <property type="match status" value="1"/>
</dbReference>
<evidence type="ECO:0000259" key="11">
    <source>
        <dbReference type="Pfam" id="PF16491"/>
    </source>
</evidence>
<feature type="transmembrane region" description="Helical" evidence="9">
    <location>
        <begin position="108"/>
        <end position="127"/>
    </location>
</feature>
<evidence type="ECO:0000256" key="9">
    <source>
        <dbReference type="SAM" id="Phobius"/>
    </source>
</evidence>
<evidence type="ECO:0000256" key="7">
    <source>
        <dbReference type="PIRSR" id="PIRSR627057-2"/>
    </source>
</evidence>
<proteinExistence type="inferred from homology"/>
<reference evidence="12" key="1">
    <citation type="journal article" date="2021" name="ISME J.">
        <title>Fine-scale metabolic discontinuity in a stratified prokaryote microbiome of a Red Sea deep halocline.</title>
        <authorList>
            <person name="Michoud G."/>
            <person name="Ngugi D.K."/>
            <person name="Barozzi A."/>
            <person name="Merlino G."/>
            <person name="Calleja M.L."/>
            <person name="Delgado-Huertas A."/>
            <person name="Moran X.A.G."/>
            <person name="Daffonchio D."/>
        </authorList>
    </citation>
    <scope>NUCLEOTIDE SEQUENCE</scope>
    <source>
        <strain evidence="12">SuakinDeep_MAG55_1</strain>
    </source>
</reference>
<evidence type="ECO:0000256" key="6">
    <source>
        <dbReference type="PIRSR" id="PIRSR627057-1"/>
    </source>
</evidence>
<dbReference type="GO" id="GO:0071586">
    <property type="term" value="P:CAAX-box protein processing"/>
    <property type="evidence" value="ECO:0007669"/>
    <property type="project" value="InterPro"/>
</dbReference>
<sequence length="375" mass="42528">MSDISRKQTAESSKKYSLQKHILAINGVIVALIYLVSMCLFGSNILNHLILQITANQYLLIALYISVFVIIIDIINIPLSFYGGFVLEHIFKLSNQKFFGWIKDEIKKFLLSLVLLVGLVEIMYIFLRNFPNSWWIFVTILWIFFSIIMSKLAPVLIFPLFYKSVPIENEDIKKGLESLSEGTGINIQGVYKINLSKNTKKANAALAGMGSTRRVLLADTLLDSYSLAEIKSVFAHELGHHVHRHIWKMLVIGTITGGLGFAICHYVLSKMIEILGFQSIHDIAAFPVICIILVVLGFILMPIQNAISRRFERESDRYAIEKTNDPEAFISTMDKLAEQNLADRTPNRLVELLLYSHPPISKRIEMAKKNIQSLP</sequence>
<feature type="transmembrane region" description="Helical" evidence="9">
    <location>
        <begin position="283"/>
        <end position="303"/>
    </location>
</feature>
<evidence type="ECO:0000256" key="8">
    <source>
        <dbReference type="RuleBase" id="RU003983"/>
    </source>
</evidence>
<dbReference type="Gene3D" id="3.30.2010.10">
    <property type="entry name" value="Metalloproteases ('zincins'), catalytic domain"/>
    <property type="match status" value="1"/>
</dbReference>
<keyword evidence="2 7" id="KW-0479">Metal-binding</keyword>
<evidence type="ECO:0000256" key="4">
    <source>
        <dbReference type="ARBA" id="ARBA00022833"/>
    </source>
</evidence>
<comment type="caution">
    <text evidence="12">The sequence shown here is derived from an EMBL/GenBank/DDBJ whole genome shotgun (WGS) entry which is preliminary data.</text>
</comment>
<evidence type="ECO:0000259" key="10">
    <source>
        <dbReference type="Pfam" id="PF01435"/>
    </source>
</evidence>
<keyword evidence="9" id="KW-0472">Membrane</keyword>
<dbReference type="InterPro" id="IPR027057">
    <property type="entry name" value="CAXX_Prtase_1"/>
</dbReference>
<keyword evidence="9" id="KW-1133">Transmembrane helix</keyword>
<dbReference type="Proteomes" id="UP000722750">
    <property type="component" value="Unassembled WGS sequence"/>
</dbReference>
<organism evidence="12 13">
    <name type="scientific">Candidatus Scalindua arabica</name>
    <dbReference type="NCBI Taxonomy" id="1127984"/>
    <lineage>
        <taxon>Bacteria</taxon>
        <taxon>Pseudomonadati</taxon>
        <taxon>Planctomycetota</taxon>
        <taxon>Candidatus Brocadiia</taxon>
        <taxon>Candidatus Brocadiales</taxon>
        <taxon>Candidatus Scalinduaceae</taxon>
        <taxon>Candidatus Scalindua</taxon>
    </lineage>
</organism>
<dbReference type="InterPro" id="IPR001915">
    <property type="entry name" value="Peptidase_M48"/>
</dbReference>
<keyword evidence="3 8" id="KW-0378">Hydrolase</keyword>
<feature type="transmembrane region" description="Helical" evidence="9">
    <location>
        <begin position="58"/>
        <end position="87"/>
    </location>
</feature>
<dbReference type="AlphaFoldDB" id="A0A941W157"/>
<keyword evidence="9" id="KW-0812">Transmembrane</keyword>
<dbReference type="GO" id="GO:0004222">
    <property type="term" value="F:metalloendopeptidase activity"/>
    <property type="evidence" value="ECO:0007669"/>
    <property type="project" value="InterPro"/>
</dbReference>
<evidence type="ECO:0000313" key="12">
    <source>
        <dbReference type="EMBL" id="MBS1257568.1"/>
    </source>
</evidence>
<feature type="binding site" evidence="7">
    <location>
        <position position="240"/>
    </location>
    <ligand>
        <name>Zn(2+)</name>
        <dbReference type="ChEBI" id="CHEBI:29105"/>
        <note>catalytic</note>
    </ligand>
</feature>
<gene>
    <name evidence="12" type="ORF">MAG551_00612</name>
</gene>
<feature type="active site" description="Proton donor" evidence="6">
    <location>
        <position position="316"/>
    </location>
</feature>
<evidence type="ECO:0000256" key="1">
    <source>
        <dbReference type="ARBA" id="ARBA00022670"/>
    </source>
</evidence>
<dbReference type="PANTHER" id="PTHR10120">
    <property type="entry name" value="CAAX PRENYL PROTEASE 1"/>
    <property type="match status" value="1"/>
</dbReference>
<dbReference type="InterPro" id="IPR032456">
    <property type="entry name" value="Peptidase_M48_N"/>
</dbReference>
<keyword evidence="4 7" id="KW-0862">Zinc</keyword>
<comment type="cofactor">
    <cofactor evidence="7 8">
        <name>Zn(2+)</name>
        <dbReference type="ChEBI" id="CHEBI:29105"/>
    </cofactor>
    <text evidence="7 8">Binds 1 zinc ion per subunit.</text>
</comment>
<feature type="transmembrane region" description="Helical" evidence="9">
    <location>
        <begin position="246"/>
        <end position="268"/>
    </location>
</feature>
<protein>
    <submittedName>
        <fullName evidence="12">Protease HtpX</fullName>
    </submittedName>
</protein>
<dbReference type="GO" id="GO:0046872">
    <property type="term" value="F:metal ion binding"/>
    <property type="evidence" value="ECO:0007669"/>
    <property type="project" value="UniProtKB-KW"/>
</dbReference>
<feature type="domain" description="Peptidase M48" evidence="10">
    <location>
        <begin position="167"/>
        <end position="369"/>
    </location>
</feature>
<feature type="transmembrane region" description="Helical" evidence="9">
    <location>
        <begin position="21"/>
        <end position="46"/>
    </location>
</feature>
<feature type="active site" evidence="6">
    <location>
        <position position="237"/>
    </location>
</feature>
<keyword evidence="5 8" id="KW-0482">Metalloprotease</keyword>
<evidence type="ECO:0000256" key="3">
    <source>
        <dbReference type="ARBA" id="ARBA00022801"/>
    </source>
</evidence>
<comment type="similarity">
    <text evidence="8">Belongs to the peptidase M48 family.</text>
</comment>
<evidence type="ECO:0000256" key="2">
    <source>
        <dbReference type="ARBA" id="ARBA00022723"/>
    </source>
</evidence>